<organism evidence="4">
    <name type="scientific">Neobodo designis</name>
    <name type="common">Flagellated protozoan</name>
    <name type="synonym">Bodo designis</name>
    <dbReference type="NCBI Taxonomy" id="312471"/>
    <lineage>
        <taxon>Eukaryota</taxon>
        <taxon>Discoba</taxon>
        <taxon>Euglenozoa</taxon>
        <taxon>Kinetoplastea</taxon>
        <taxon>Metakinetoplastina</taxon>
        <taxon>Neobodonida</taxon>
        <taxon>Neobodo</taxon>
    </lineage>
</organism>
<protein>
    <recommendedName>
        <fullName evidence="3">C3H1-type domain-containing protein</fullName>
    </recommendedName>
</protein>
<feature type="compositionally biased region" description="Low complexity" evidence="2">
    <location>
        <begin position="642"/>
        <end position="660"/>
    </location>
</feature>
<dbReference type="InterPro" id="IPR000571">
    <property type="entry name" value="Znf_CCCH"/>
</dbReference>
<evidence type="ECO:0000256" key="2">
    <source>
        <dbReference type="SAM" id="MobiDB-lite"/>
    </source>
</evidence>
<feature type="region of interest" description="Disordered" evidence="2">
    <location>
        <begin position="494"/>
        <end position="604"/>
    </location>
</feature>
<name>A0A6U4VPD9_NEODS</name>
<feature type="region of interest" description="Disordered" evidence="2">
    <location>
        <begin position="707"/>
        <end position="773"/>
    </location>
</feature>
<evidence type="ECO:0000256" key="1">
    <source>
        <dbReference type="PROSITE-ProRule" id="PRU00723"/>
    </source>
</evidence>
<dbReference type="EMBL" id="HBGF01040833">
    <property type="protein sequence ID" value="CAD9140370.1"/>
    <property type="molecule type" value="Transcribed_RNA"/>
</dbReference>
<feature type="compositionally biased region" description="Low complexity" evidence="2">
    <location>
        <begin position="725"/>
        <end position="742"/>
    </location>
</feature>
<feature type="compositionally biased region" description="Polar residues" evidence="2">
    <location>
        <begin position="253"/>
        <end position="287"/>
    </location>
</feature>
<keyword evidence="1" id="KW-0862">Zinc</keyword>
<feature type="compositionally biased region" description="Low complexity" evidence="2">
    <location>
        <begin position="146"/>
        <end position="156"/>
    </location>
</feature>
<feature type="compositionally biased region" description="Pro residues" evidence="2">
    <location>
        <begin position="1"/>
        <end position="10"/>
    </location>
</feature>
<proteinExistence type="predicted"/>
<feature type="compositionally biased region" description="Low complexity" evidence="2">
    <location>
        <begin position="512"/>
        <end position="539"/>
    </location>
</feature>
<dbReference type="GO" id="GO:0008270">
    <property type="term" value="F:zinc ion binding"/>
    <property type="evidence" value="ECO:0007669"/>
    <property type="project" value="UniProtKB-KW"/>
</dbReference>
<feature type="domain" description="C3H1-type" evidence="3">
    <location>
        <begin position="422"/>
        <end position="450"/>
    </location>
</feature>
<sequence>MAASTPPPEAPSNVPAPVQQASETPGSRFAMNTAASVFADDPTWADAAAPARARQPVPTETDGAQGGVTPTWFAPTSAASQSPSAGTMYPPNAGQNASAAAPEWAFSNVFGGAAPPNNSLATNASIVSAQRFGPGGNPTPPAVAYPQQPGSSQQQQNSATTHTSNTNGSSYHPVPSGATPVYVGSPEVSNLAAQAPHSQTVVSTAPSTTSPGTTHQHHPQHHLPPSHTFSVQTQQRQTNNNQPQQHVHLASGSLHSPSGDGTSGSAAQTPSPVLNESPNGNNGQQSPTTTTTTGGAREGEVQVYTPGFDRVLNLPRAAIRHLPPPNLNVTRLVLCNNYDPKAADPESTCPMRDRCKFVHADATSSREHPIHVNYAWRSLEEVSYERYPPGEPLLIAPPNSKVATEAYEPHTLLKTKALASSRRPLSHCAHYHFNRTCNLGHECRFVHAVFIDPTAKEHQRAPIATIRQQLRQQQQHQQQQHGQQQFVAVMPTAAVGNPQTPSPTFGLPPMGPVQVQSSPPLQQPPQQQRRASFQQMQQSPPGVVGPMSQSHSPQLWQAAGTPTDGAGSLAASRRQSLAGSLPHYPQAAQRRASSGDGSPSDTSPAVFVHAAHVDAQHQRQQFQTLVHAVASNQSPHSAPMFQNHHQQQPQQQPSPFQVAQHQQQAYVQVMTVNGPMLVPASSVVQQQQPAAAATTSFGLFQTFPQQQQQQQLHAHFVPGTPGNPSPSASPAGSPPNASRRASVAISLPPQSPRGQSVTDAPYPQFGASTGVHP</sequence>
<dbReference type="PANTHER" id="PTHR37562">
    <property type="entry name" value="C3H1-TYPE DOMAIN-CONTAINING PROTEIN-RELATED"/>
    <property type="match status" value="1"/>
</dbReference>
<feature type="compositionally biased region" description="Polar residues" evidence="2">
    <location>
        <begin position="157"/>
        <end position="170"/>
    </location>
</feature>
<feature type="compositionally biased region" description="Low complexity" evidence="2">
    <location>
        <begin position="39"/>
        <end position="54"/>
    </location>
</feature>
<keyword evidence="1" id="KW-0479">Metal-binding</keyword>
<feature type="compositionally biased region" description="Low complexity" evidence="2">
    <location>
        <begin position="592"/>
        <end position="604"/>
    </location>
</feature>
<reference evidence="4" key="1">
    <citation type="submission" date="2021-01" db="EMBL/GenBank/DDBJ databases">
        <authorList>
            <person name="Corre E."/>
            <person name="Pelletier E."/>
            <person name="Niang G."/>
            <person name="Scheremetjew M."/>
            <person name="Finn R."/>
            <person name="Kale V."/>
            <person name="Holt S."/>
            <person name="Cochrane G."/>
            <person name="Meng A."/>
            <person name="Brown T."/>
            <person name="Cohen L."/>
        </authorList>
    </citation>
    <scope>NUCLEOTIDE SEQUENCE</scope>
    <source>
        <strain evidence="4">CCAP 1951/1</strain>
    </source>
</reference>
<feature type="domain" description="C3H1-type" evidence="3">
    <location>
        <begin position="330"/>
        <end position="362"/>
    </location>
</feature>
<evidence type="ECO:0000313" key="5">
    <source>
        <dbReference type="EMBL" id="CAD9140372.1"/>
    </source>
</evidence>
<gene>
    <name evidence="4" type="ORF">NDES1114_LOCUS27348</name>
    <name evidence="5" type="ORF">NDES1114_LOCUS27349</name>
</gene>
<accession>A0A6U4VPD9</accession>
<feature type="region of interest" description="Disordered" evidence="2">
    <location>
        <begin position="634"/>
        <end position="660"/>
    </location>
</feature>
<evidence type="ECO:0000313" key="4">
    <source>
        <dbReference type="EMBL" id="CAD9140370.1"/>
    </source>
</evidence>
<dbReference type="AlphaFoldDB" id="A0A6U4VPD9"/>
<feature type="zinc finger region" description="C3H1-type" evidence="1">
    <location>
        <begin position="330"/>
        <end position="362"/>
    </location>
</feature>
<evidence type="ECO:0000259" key="3">
    <source>
        <dbReference type="PROSITE" id="PS50103"/>
    </source>
</evidence>
<feature type="compositionally biased region" description="Low complexity" evidence="2">
    <location>
        <begin position="198"/>
        <end position="214"/>
    </location>
</feature>
<feature type="compositionally biased region" description="Low complexity" evidence="2">
    <location>
        <begin position="223"/>
        <end position="245"/>
    </location>
</feature>
<feature type="region of interest" description="Disordered" evidence="2">
    <location>
        <begin position="129"/>
        <end position="299"/>
    </location>
</feature>
<feature type="compositionally biased region" description="Low complexity" evidence="2">
    <location>
        <begin position="74"/>
        <end position="85"/>
    </location>
</feature>
<keyword evidence="1" id="KW-0863">Zinc-finger</keyword>
<feature type="zinc finger region" description="C3H1-type" evidence="1">
    <location>
        <begin position="422"/>
        <end position="450"/>
    </location>
</feature>
<dbReference type="PANTHER" id="PTHR37562:SF5">
    <property type="entry name" value="C3H1-TYPE DOMAIN-CONTAINING PROTEIN"/>
    <property type="match status" value="1"/>
</dbReference>
<feature type="region of interest" description="Disordered" evidence="2">
    <location>
        <begin position="1"/>
        <end position="97"/>
    </location>
</feature>
<dbReference type="PROSITE" id="PS50103">
    <property type="entry name" value="ZF_C3H1"/>
    <property type="match status" value="2"/>
</dbReference>
<dbReference type="EMBL" id="HBGF01040834">
    <property type="protein sequence ID" value="CAD9140372.1"/>
    <property type="molecule type" value="Transcribed_RNA"/>
</dbReference>